<dbReference type="Proteomes" id="UP000001202">
    <property type="component" value="Chromosome"/>
</dbReference>
<dbReference type="Pfam" id="PF16561">
    <property type="entry name" value="AMPK1_CBM"/>
    <property type="match status" value="1"/>
</dbReference>
<dbReference type="CDD" id="cd02859">
    <property type="entry name" value="E_set_AMPKbeta_like_N"/>
    <property type="match status" value="1"/>
</dbReference>
<dbReference type="InterPro" id="IPR032640">
    <property type="entry name" value="AMPK1_CBM"/>
</dbReference>
<evidence type="ECO:0000313" key="2">
    <source>
        <dbReference type="EMBL" id="ACD71405.1"/>
    </source>
</evidence>
<sequence>MKSARRTGFPLACACISRSCARYGFRVCRAFASSPGPVVWGCVRGGALCRGGSRNSMRGCALGVMLVLSGAVGLCAAGLDPTQRRALIESISRVEAPRIQGRCVVFTASGAARHVGIAFEHEGYRPIYSFVRLSQESAQNLTERSVLFHIAPIPEGCSRLSYRLVIDGLWTTDPENSFESYDHRDGMSISYLDVPSHESYQTQHTAAGTRFVYQGAAGQTIHLAGTFNNWDPFMYSLEEVRPGHYELELPLPPGRWLYAFVKDGTSSFDTQSNARAYLADGRVANVVVVP</sequence>
<dbReference type="PATRIC" id="fig|455434.6.peg.976"/>
<evidence type="ECO:0000313" key="3">
    <source>
        <dbReference type="Proteomes" id="UP000001202"/>
    </source>
</evidence>
<evidence type="ECO:0000259" key="1">
    <source>
        <dbReference type="Pfam" id="PF16561"/>
    </source>
</evidence>
<dbReference type="EMBL" id="CP000805">
    <property type="protein sequence ID" value="ACD71405.1"/>
    <property type="molecule type" value="Genomic_DNA"/>
</dbReference>
<dbReference type="InterPro" id="IPR013783">
    <property type="entry name" value="Ig-like_fold"/>
</dbReference>
<dbReference type="AlphaFoldDB" id="A0A0H3BJQ4"/>
<proteinExistence type="predicted"/>
<accession>A0A0H3BJQ4</accession>
<dbReference type="KEGG" id="tpp:TPASS_0989"/>
<protein>
    <submittedName>
        <fullName evidence="2">Protein P26</fullName>
    </submittedName>
</protein>
<reference evidence="2 3" key="1">
    <citation type="journal article" date="2008" name="BMC Microbiol.">
        <title>Complete genome sequence of Treponema pallidum ssp. pallidum strain SS14 determined with oligonucleotide arrays.</title>
        <authorList>
            <person name="Matejkova P."/>
            <person name="Strouhal M."/>
            <person name="Smajs D."/>
            <person name="Norris S.J."/>
            <person name="Palzkill T."/>
            <person name="Petrosino J.F."/>
            <person name="Sodergren E."/>
            <person name="Norton J.E."/>
            <person name="Singh J."/>
            <person name="Richmond T.A."/>
            <person name="Molla M.N."/>
            <person name="Albert T.J."/>
            <person name="Weinstock G.M."/>
        </authorList>
    </citation>
    <scope>NUCLEOTIDE SEQUENCE [LARGE SCALE GENOMIC DNA]</scope>
    <source>
        <strain evidence="2 3">SS14</strain>
    </source>
</reference>
<organism evidence="2 3">
    <name type="scientific">Treponema pallidum subsp. pallidum (strain SS14)</name>
    <dbReference type="NCBI Taxonomy" id="455434"/>
    <lineage>
        <taxon>Bacteria</taxon>
        <taxon>Pseudomonadati</taxon>
        <taxon>Spirochaetota</taxon>
        <taxon>Spirochaetia</taxon>
        <taxon>Spirochaetales</taxon>
        <taxon>Treponemataceae</taxon>
        <taxon>Treponema</taxon>
    </lineage>
</organism>
<gene>
    <name evidence="2" type="ordered locus">TPASS_0989</name>
</gene>
<dbReference type="Gene3D" id="2.60.40.10">
    <property type="entry name" value="Immunoglobulins"/>
    <property type="match status" value="1"/>
</dbReference>
<dbReference type="InterPro" id="IPR014756">
    <property type="entry name" value="Ig_E-set"/>
</dbReference>
<dbReference type="RefSeq" id="WP_010882433.1">
    <property type="nucleotide sequence ID" value="NC_021508.1"/>
</dbReference>
<dbReference type="SUPFAM" id="SSF81296">
    <property type="entry name" value="E set domains"/>
    <property type="match status" value="1"/>
</dbReference>
<feature type="domain" description="AMP-activated protein kinase glycogen-binding" evidence="1">
    <location>
        <begin position="209"/>
        <end position="289"/>
    </location>
</feature>
<name>A0A0H3BJQ4_TREPS</name>